<dbReference type="InterPro" id="IPR039420">
    <property type="entry name" value="WalR-like"/>
</dbReference>
<evidence type="ECO:0000256" key="1">
    <source>
        <dbReference type="ARBA" id="ARBA00022553"/>
    </source>
</evidence>
<reference evidence="10 11" key="1">
    <citation type="submission" date="2019-03" db="EMBL/GenBank/DDBJ databases">
        <title>Genomic Encyclopedia of Type Strains, Phase IV (KMG-IV): sequencing the most valuable type-strain genomes for metagenomic binning, comparative biology and taxonomic classification.</title>
        <authorList>
            <person name="Goeker M."/>
        </authorList>
    </citation>
    <scope>NUCLEOTIDE SEQUENCE [LARGE SCALE GENOMIC DNA]</scope>
    <source>
        <strain evidence="10 11">DSM 100055</strain>
    </source>
</reference>
<evidence type="ECO:0000259" key="8">
    <source>
        <dbReference type="PROSITE" id="PS50110"/>
    </source>
</evidence>
<dbReference type="SMART" id="SM00862">
    <property type="entry name" value="Trans_reg_C"/>
    <property type="match status" value="1"/>
</dbReference>
<organism evidence="10 11">
    <name type="scientific">Hypnocyclicus thermotrophus</name>
    <dbReference type="NCBI Taxonomy" id="1627895"/>
    <lineage>
        <taxon>Bacteria</taxon>
        <taxon>Fusobacteriati</taxon>
        <taxon>Fusobacteriota</taxon>
        <taxon>Fusobacteriia</taxon>
        <taxon>Fusobacteriales</taxon>
        <taxon>Fusobacteriaceae</taxon>
        <taxon>Hypnocyclicus</taxon>
    </lineage>
</organism>
<keyword evidence="3" id="KW-0805">Transcription regulation</keyword>
<evidence type="ECO:0000313" key="10">
    <source>
        <dbReference type="EMBL" id="TDT72566.1"/>
    </source>
</evidence>
<dbReference type="PROSITE" id="PS50110">
    <property type="entry name" value="RESPONSE_REGULATORY"/>
    <property type="match status" value="1"/>
</dbReference>
<evidence type="ECO:0000256" key="5">
    <source>
        <dbReference type="ARBA" id="ARBA00023163"/>
    </source>
</evidence>
<evidence type="ECO:0000256" key="3">
    <source>
        <dbReference type="ARBA" id="ARBA00023015"/>
    </source>
</evidence>
<dbReference type="Gene3D" id="1.10.10.10">
    <property type="entry name" value="Winged helix-like DNA-binding domain superfamily/Winged helix DNA-binding domain"/>
    <property type="match status" value="1"/>
</dbReference>
<dbReference type="InterPro" id="IPR036388">
    <property type="entry name" value="WH-like_DNA-bd_sf"/>
</dbReference>
<dbReference type="GO" id="GO:0000156">
    <property type="term" value="F:phosphorelay response regulator activity"/>
    <property type="evidence" value="ECO:0007669"/>
    <property type="project" value="TreeGrafter"/>
</dbReference>
<feature type="domain" description="Response regulatory" evidence="8">
    <location>
        <begin position="3"/>
        <end position="116"/>
    </location>
</feature>
<dbReference type="CDD" id="cd00383">
    <property type="entry name" value="trans_reg_C"/>
    <property type="match status" value="1"/>
</dbReference>
<evidence type="ECO:0000256" key="7">
    <source>
        <dbReference type="PROSITE-ProRule" id="PRU01091"/>
    </source>
</evidence>
<protein>
    <submittedName>
        <fullName evidence="10">DNA-binding response OmpR family regulator</fullName>
    </submittedName>
</protein>
<dbReference type="GO" id="GO:0005829">
    <property type="term" value="C:cytosol"/>
    <property type="evidence" value="ECO:0007669"/>
    <property type="project" value="TreeGrafter"/>
</dbReference>
<gene>
    <name evidence="10" type="ORF">EV215_0376</name>
</gene>
<dbReference type="Gene3D" id="6.10.250.690">
    <property type="match status" value="1"/>
</dbReference>
<dbReference type="CDD" id="cd17574">
    <property type="entry name" value="REC_OmpR"/>
    <property type="match status" value="1"/>
</dbReference>
<dbReference type="RefSeq" id="WP_134112280.1">
    <property type="nucleotide sequence ID" value="NZ_SOBG01000001.1"/>
</dbReference>
<keyword evidence="2" id="KW-0902">Two-component regulatory system</keyword>
<dbReference type="PANTHER" id="PTHR48111">
    <property type="entry name" value="REGULATOR OF RPOS"/>
    <property type="match status" value="1"/>
</dbReference>
<dbReference type="PROSITE" id="PS51755">
    <property type="entry name" value="OMPR_PHOB"/>
    <property type="match status" value="1"/>
</dbReference>
<evidence type="ECO:0000256" key="2">
    <source>
        <dbReference type="ARBA" id="ARBA00023012"/>
    </source>
</evidence>
<evidence type="ECO:0000256" key="4">
    <source>
        <dbReference type="ARBA" id="ARBA00023125"/>
    </source>
</evidence>
<dbReference type="GO" id="GO:0006355">
    <property type="term" value="P:regulation of DNA-templated transcription"/>
    <property type="evidence" value="ECO:0007669"/>
    <property type="project" value="InterPro"/>
</dbReference>
<evidence type="ECO:0000259" key="9">
    <source>
        <dbReference type="PROSITE" id="PS51755"/>
    </source>
</evidence>
<feature type="DNA-binding region" description="OmpR/PhoB-type" evidence="7">
    <location>
        <begin position="121"/>
        <end position="216"/>
    </location>
</feature>
<keyword evidence="1 6" id="KW-0597">Phosphoprotein</keyword>
<keyword evidence="4 7" id="KW-0238">DNA-binding</keyword>
<keyword evidence="5" id="KW-0804">Transcription</keyword>
<feature type="modified residue" description="4-aspartylphosphate" evidence="6">
    <location>
        <position position="52"/>
    </location>
</feature>
<dbReference type="SUPFAM" id="SSF52172">
    <property type="entry name" value="CheY-like"/>
    <property type="match status" value="1"/>
</dbReference>
<dbReference type="PANTHER" id="PTHR48111:SF73">
    <property type="entry name" value="ALKALINE PHOSPHATASE SYNTHESIS TRANSCRIPTIONAL REGULATORY PROTEIN PHOP"/>
    <property type="match status" value="1"/>
</dbReference>
<dbReference type="Pfam" id="PF00072">
    <property type="entry name" value="Response_reg"/>
    <property type="match status" value="1"/>
</dbReference>
<dbReference type="InterPro" id="IPR011006">
    <property type="entry name" value="CheY-like_superfamily"/>
</dbReference>
<dbReference type="GO" id="GO:0000976">
    <property type="term" value="F:transcription cis-regulatory region binding"/>
    <property type="evidence" value="ECO:0007669"/>
    <property type="project" value="TreeGrafter"/>
</dbReference>
<dbReference type="Pfam" id="PF00486">
    <property type="entry name" value="Trans_reg_C"/>
    <property type="match status" value="1"/>
</dbReference>
<name>A0AA46I6N6_9FUSO</name>
<dbReference type="GO" id="GO:0032993">
    <property type="term" value="C:protein-DNA complex"/>
    <property type="evidence" value="ECO:0007669"/>
    <property type="project" value="TreeGrafter"/>
</dbReference>
<dbReference type="InterPro" id="IPR001789">
    <property type="entry name" value="Sig_transdc_resp-reg_receiver"/>
</dbReference>
<dbReference type="Proteomes" id="UP000294678">
    <property type="component" value="Unassembled WGS sequence"/>
</dbReference>
<dbReference type="InterPro" id="IPR001867">
    <property type="entry name" value="OmpR/PhoB-type_DNA-bd"/>
</dbReference>
<evidence type="ECO:0000313" key="11">
    <source>
        <dbReference type="Proteomes" id="UP000294678"/>
    </source>
</evidence>
<dbReference type="Gene3D" id="3.40.50.2300">
    <property type="match status" value="1"/>
</dbReference>
<proteinExistence type="predicted"/>
<sequence length="222" mass="26382">MKKILLVEDEKKIRWLLKDYLEENDYEVDEAENGEDAFDMFYNTKYDLIITDIMMPKMDGIDLVKEIRMFSKIPIIMLTAKTTDEDELTGLNYGADDYIRKPFNPDVLLKRVEVLLKRIYPEEHKIIDGNIELDLDKRILKYKENVLDFSKKEFELLFTFIKNKNIVLSRQRLLDIIWGYDYEGDIRTVDTHIKTIRKKIGNIIKTVHGVGYKYEGEINEIK</sequence>
<dbReference type="FunFam" id="3.40.50.2300:FF:000001">
    <property type="entry name" value="DNA-binding response regulator PhoB"/>
    <property type="match status" value="1"/>
</dbReference>
<feature type="domain" description="OmpR/PhoB-type" evidence="9">
    <location>
        <begin position="121"/>
        <end position="216"/>
    </location>
</feature>
<comment type="caution">
    <text evidence="10">The sequence shown here is derived from an EMBL/GenBank/DDBJ whole genome shotgun (WGS) entry which is preliminary data.</text>
</comment>
<accession>A0AA46I6N6</accession>
<evidence type="ECO:0000256" key="6">
    <source>
        <dbReference type="PROSITE-ProRule" id="PRU00169"/>
    </source>
</evidence>
<dbReference type="SMART" id="SM00448">
    <property type="entry name" value="REC"/>
    <property type="match status" value="1"/>
</dbReference>
<dbReference type="AlphaFoldDB" id="A0AA46I6N6"/>
<dbReference type="EMBL" id="SOBG01000001">
    <property type="protein sequence ID" value="TDT72566.1"/>
    <property type="molecule type" value="Genomic_DNA"/>
</dbReference>
<keyword evidence="11" id="KW-1185">Reference proteome</keyword>